<dbReference type="InterPro" id="IPR036629">
    <property type="entry name" value="YjbJ_sf"/>
</dbReference>
<organism evidence="4 5">
    <name type="scientific">Agromyces seonyuensis</name>
    <dbReference type="NCBI Taxonomy" id="2662446"/>
    <lineage>
        <taxon>Bacteria</taxon>
        <taxon>Bacillati</taxon>
        <taxon>Actinomycetota</taxon>
        <taxon>Actinomycetes</taxon>
        <taxon>Micrococcales</taxon>
        <taxon>Microbacteriaceae</taxon>
        <taxon>Agromyces</taxon>
    </lineage>
</organism>
<comment type="caution">
    <text evidence="4">The sequence shown here is derived from an EMBL/GenBank/DDBJ whole genome shotgun (WGS) entry which is preliminary data.</text>
</comment>
<evidence type="ECO:0000256" key="1">
    <source>
        <dbReference type="ARBA" id="ARBA00009129"/>
    </source>
</evidence>
<dbReference type="Proteomes" id="UP000438182">
    <property type="component" value="Unassembled WGS sequence"/>
</dbReference>
<proteinExistence type="inferred from homology"/>
<feature type="compositionally biased region" description="Basic and acidic residues" evidence="2">
    <location>
        <begin position="1"/>
        <end position="35"/>
    </location>
</feature>
<evidence type="ECO:0000313" key="4">
    <source>
        <dbReference type="EMBL" id="MWB99773.1"/>
    </source>
</evidence>
<dbReference type="AlphaFoldDB" id="A0A6I4NZM2"/>
<dbReference type="InterPro" id="IPR008462">
    <property type="entry name" value="CsbD"/>
</dbReference>
<feature type="region of interest" description="Disordered" evidence="2">
    <location>
        <begin position="1"/>
        <end position="63"/>
    </location>
</feature>
<dbReference type="EMBL" id="WSTA01000078">
    <property type="protein sequence ID" value="MWB99773.1"/>
    <property type="molecule type" value="Genomic_DNA"/>
</dbReference>
<comment type="similarity">
    <text evidence="1">Belongs to the UPF0337 (CsbD) family.</text>
</comment>
<keyword evidence="5" id="KW-1185">Reference proteome</keyword>
<evidence type="ECO:0000313" key="5">
    <source>
        <dbReference type="Proteomes" id="UP000438182"/>
    </source>
</evidence>
<dbReference type="Gene3D" id="1.10.1470.10">
    <property type="entry name" value="YjbJ"/>
    <property type="match status" value="1"/>
</dbReference>
<sequence>MGLGDKISHTAEDLGGKAKEAAGKLTDNERLEREGQTQQAAAEAKKAGESAKDAAKDFFGNKE</sequence>
<evidence type="ECO:0000256" key="2">
    <source>
        <dbReference type="SAM" id="MobiDB-lite"/>
    </source>
</evidence>
<dbReference type="RefSeq" id="WP_160426337.1">
    <property type="nucleotide sequence ID" value="NZ_WSTA01000078.1"/>
</dbReference>
<dbReference type="Pfam" id="PF05532">
    <property type="entry name" value="CsbD"/>
    <property type="match status" value="1"/>
</dbReference>
<accession>A0A6I4NZM2</accession>
<dbReference type="SUPFAM" id="SSF69047">
    <property type="entry name" value="Hypothetical protein YjbJ"/>
    <property type="match status" value="1"/>
</dbReference>
<feature type="domain" description="CsbD-like" evidence="3">
    <location>
        <begin position="5"/>
        <end position="57"/>
    </location>
</feature>
<reference evidence="4 5" key="1">
    <citation type="submission" date="2019-12" db="EMBL/GenBank/DDBJ databases">
        <authorList>
            <person name="Kim Y.S."/>
        </authorList>
    </citation>
    <scope>NUCLEOTIDE SEQUENCE [LARGE SCALE GENOMIC DNA]</scope>
    <source>
        <strain evidence="4 5">MMS17-SY077</strain>
    </source>
</reference>
<protein>
    <submittedName>
        <fullName evidence="4">CsbD family protein</fullName>
    </submittedName>
</protein>
<evidence type="ECO:0000259" key="3">
    <source>
        <dbReference type="Pfam" id="PF05532"/>
    </source>
</evidence>
<gene>
    <name evidence="4" type="ORF">GB864_14570</name>
</gene>
<feature type="compositionally biased region" description="Basic and acidic residues" evidence="2">
    <location>
        <begin position="43"/>
        <end position="63"/>
    </location>
</feature>
<name>A0A6I4NZM2_9MICO</name>